<feature type="compositionally biased region" description="Acidic residues" evidence="1">
    <location>
        <begin position="124"/>
        <end position="133"/>
    </location>
</feature>
<evidence type="ECO:0000313" key="5">
    <source>
        <dbReference type="EMBL" id="PLW56883.1"/>
    </source>
</evidence>
<keyword evidence="6" id="KW-1185">Reference proteome</keyword>
<evidence type="ECO:0000313" key="6">
    <source>
        <dbReference type="Proteomes" id="UP000235388"/>
    </source>
</evidence>
<evidence type="ECO:0000313" key="3">
    <source>
        <dbReference type="EMBL" id="PLW21307.1"/>
    </source>
</evidence>
<dbReference type="EMBL" id="PGCJ01000785">
    <property type="protein sequence ID" value="PLW21307.1"/>
    <property type="molecule type" value="Genomic_DNA"/>
</dbReference>
<protein>
    <submittedName>
        <fullName evidence="5">Uncharacterized protein</fullName>
    </submittedName>
</protein>
<comment type="caution">
    <text evidence="5">The sequence shown here is derived from an EMBL/GenBank/DDBJ whole genome shotgun (WGS) entry which is preliminary data.</text>
</comment>
<feature type="signal peptide" evidence="2">
    <location>
        <begin position="1"/>
        <end position="21"/>
    </location>
</feature>
<gene>
    <name evidence="5" type="ORF">PCANC_01230</name>
    <name evidence="3" type="ORF">PCANC_05032</name>
    <name evidence="4" type="ORF">PCASD_03854</name>
</gene>
<feature type="region of interest" description="Disordered" evidence="1">
    <location>
        <begin position="100"/>
        <end position="133"/>
    </location>
</feature>
<evidence type="ECO:0000313" key="7">
    <source>
        <dbReference type="Proteomes" id="UP000235392"/>
    </source>
</evidence>
<evidence type="ECO:0000256" key="2">
    <source>
        <dbReference type="SAM" id="SignalP"/>
    </source>
</evidence>
<dbReference type="AlphaFoldDB" id="A0A2N5W3Q6"/>
<sequence length="133" mass="14192">MHAFSSKVFLGLFYAVSIALCAPHPTQNLDAGTAQTPPQPVLNTFRRLRKRSKLGDAEDQARKAVDVGSSGGTKLVGDVLKLQHDLEGILKQMKDAGMIPASKKDKDAKHNATVAVASSKAEGEPSEGDEDHE</sequence>
<proteinExistence type="predicted"/>
<feature type="chain" id="PRO_5015084171" evidence="2">
    <location>
        <begin position="22"/>
        <end position="133"/>
    </location>
</feature>
<evidence type="ECO:0000256" key="1">
    <source>
        <dbReference type="SAM" id="MobiDB-lite"/>
    </source>
</evidence>
<dbReference type="Proteomes" id="UP000235388">
    <property type="component" value="Unassembled WGS sequence"/>
</dbReference>
<dbReference type="Proteomes" id="UP000235392">
    <property type="component" value="Unassembled WGS sequence"/>
</dbReference>
<dbReference type="EMBL" id="PGCJ01000016">
    <property type="protein sequence ID" value="PLW56883.1"/>
    <property type="molecule type" value="Genomic_DNA"/>
</dbReference>
<dbReference type="OrthoDB" id="2516345at2759"/>
<name>A0A2N5W3Q6_9BASI</name>
<dbReference type="EMBL" id="PGCI01000059">
    <property type="protein sequence ID" value="PLW44302.1"/>
    <property type="molecule type" value="Genomic_DNA"/>
</dbReference>
<keyword evidence="2" id="KW-0732">Signal</keyword>
<organism evidence="5 6">
    <name type="scientific">Puccinia coronata f. sp. avenae</name>
    <dbReference type="NCBI Taxonomy" id="200324"/>
    <lineage>
        <taxon>Eukaryota</taxon>
        <taxon>Fungi</taxon>
        <taxon>Dikarya</taxon>
        <taxon>Basidiomycota</taxon>
        <taxon>Pucciniomycotina</taxon>
        <taxon>Pucciniomycetes</taxon>
        <taxon>Pucciniales</taxon>
        <taxon>Pucciniaceae</taxon>
        <taxon>Puccinia</taxon>
    </lineage>
</organism>
<evidence type="ECO:0000313" key="4">
    <source>
        <dbReference type="EMBL" id="PLW44302.1"/>
    </source>
</evidence>
<reference evidence="6 7" key="1">
    <citation type="submission" date="2017-11" db="EMBL/GenBank/DDBJ databases">
        <title>De novo assembly and phasing of dikaryotic genomes from two isolates of Puccinia coronata f. sp. avenae, the causal agent of oat crown rust.</title>
        <authorList>
            <person name="Miller M.E."/>
            <person name="Zhang Y."/>
            <person name="Omidvar V."/>
            <person name="Sperschneider J."/>
            <person name="Schwessinger B."/>
            <person name="Raley C."/>
            <person name="Palmer J.M."/>
            <person name="Garnica D."/>
            <person name="Upadhyaya N."/>
            <person name="Rathjen J."/>
            <person name="Taylor J.M."/>
            <person name="Park R.F."/>
            <person name="Dodds P.N."/>
            <person name="Hirsch C.D."/>
            <person name="Kianian S.F."/>
            <person name="Figueroa M."/>
        </authorList>
    </citation>
    <scope>NUCLEOTIDE SEQUENCE [LARGE SCALE GENOMIC DNA]</scope>
    <source>
        <strain evidence="5">12NC29</strain>
        <strain evidence="4">12SD80</strain>
    </source>
</reference>
<accession>A0A2N5W3Q6</accession>